<dbReference type="SUPFAM" id="SSF53448">
    <property type="entry name" value="Nucleotide-diphospho-sugar transferases"/>
    <property type="match status" value="1"/>
</dbReference>
<dbReference type="EMBL" id="BJLY01000004">
    <property type="protein sequence ID" value="GEB04825.1"/>
    <property type="molecule type" value="Genomic_DNA"/>
</dbReference>
<keyword evidence="2" id="KW-1185">Reference proteome</keyword>
<evidence type="ECO:0000313" key="2">
    <source>
        <dbReference type="Proteomes" id="UP000320772"/>
    </source>
</evidence>
<dbReference type="AlphaFoldDB" id="A0A4Y3M8F9"/>
<sequence length="468" mass="51407">MSKSAAILFVHNEVDTIGWWLAHHATIGFSTLIVCDDHSTDGTGAVLSNAATLYDIRVQSSDMSLPARLDRQTRFHKQALEQGKSEFDWMMILAADEYLHFENAGSVAEFTAGITTPTFPVNWCLFGSSGHQAPSPFSPVEIFTHHGLLSLPDHRVVRHFVQPRQIGNELPDPFSALERNASWAESRILHFAAGDHASFLRRNASATPEKAWQHFDRNDAEYTRASRWLPESRRIASSIVQASLTDLYWRLKSAMTHADKSVLQGLGLTPAQLSVPSSDRAPPQFRFCMLGPEKRLMLDMQTGSFVSVGPGDTNFGRYNPLVMALEVSDSDIWHACLFAENPVLGRHLSVAGSPTLLPLIPLKVMIAENRILSPVTDAEIHIALPDHALTTIDSTMALYSRMTHFMVLTAEGHTLAGLLRGLDRLPAPDASALGCAIAMLPSAEAQRLVQTFPGLVPRSILPAPQSLN</sequence>
<name>A0A4Y3M8F9_9PROT</name>
<dbReference type="CDD" id="cd00761">
    <property type="entry name" value="Glyco_tranf_GTA_type"/>
    <property type="match status" value="1"/>
</dbReference>
<dbReference type="Proteomes" id="UP000320772">
    <property type="component" value="Unassembled WGS sequence"/>
</dbReference>
<dbReference type="InterPro" id="IPR029044">
    <property type="entry name" value="Nucleotide-diphossugar_trans"/>
</dbReference>
<gene>
    <name evidence="1" type="ORF">GRO01_24010</name>
</gene>
<organism evidence="1 2">
    <name type="scientific">Gluconobacter roseus NBRC 3990</name>
    <dbReference type="NCBI Taxonomy" id="1307950"/>
    <lineage>
        <taxon>Bacteria</taxon>
        <taxon>Pseudomonadati</taxon>
        <taxon>Pseudomonadota</taxon>
        <taxon>Alphaproteobacteria</taxon>
        <taxon>Acetobacterales</taxon>
        <taxon>Acetobacteraceae</taxon>
        <taxon>Gluconobacter</taxon>
    </lineage>
</organism>
<accession>A0A4Y3M8F9</accession>
<dbReference type="STRING" id="586239.AD943_07355"/>
<evidence type="ECO:0000313" key="1">
    <source>
        <dbReference type="EMBL" id="GEB04825.1"/>
    </source>
</evidence>
<reference evidence="1 2" key="1">
    <citation type="submission" date="2019-06" db="EMBL/GenBank/DDBJ databases">
        <title>Whole genome shotgun sequence of Gluconobacter roseus NBRC 3990.</title>
        <authorList>
            <person name="Hosoyama A."/>
            <person name="Uohara A."/>
            <person name="Ohji S."/>
            <person name="Ichikawa N."/>
        </authorList>
    </citation>
    <scope>NUCLEOTIDE SEQUENCE [LARGE SCALE GENOMIC DNA]</scope>
    <source>
        <strain evidence="1 2">NBRC 3990</strain>
    </source>
</reference>
<proteinExistence type="predicted"/>
<comment type="caution">
    <text evidence="1">The sequence shown here is derived from an EMBL/GenBank/DDBJ whole genome shotgun (WGS) entry which is preliminary data.</text>
</comment>
<dbReference type="Pfam" id="PF13704">
    <property type="entry name" value="Glyco_tranf_2_4"/>
    <property type="match status" value="1"/>
</dbReference>
<protein>
    <submittedName>
        <fullName evidence="1">Uncharacterized protein</fullName>
    </submittedName>
</protein>
<dbReference type="RefSeq" id="WP_062509450.1">
    <property type="nucleotide sequence ID" value="NZ_BAQZ01000025.1"/>
</dbReference>